<dbReference type="InterPro" id="IPR011439">
    <property type="entry name" value="DUF1542"/>
</dbReference>
<dbReference type="Proteomes" id="UP000033415">
    <property type="component" value="Unassembled WGS sequence"/>
</dbReference>
<organism evidence="9 10">
    <name type="scientific">Streptococcus mitis</name>
    <dbReference type="NCBI Taxonomy" id="28037"/>
    <lineage>
        <taxon>Bacteria</taxon>
        <taxon>Bacillati</taxon>
        <taxon>Bacillota</taxon>
        <taxon>Bacilli</taxon>
        <taxon>Lactobacillales</taxon>
        <taxon>Streptococcaceae</taxon>
        <taxon>Streptococcus</taxon>
        <taxon>Streptococcus mitis group</taxon>
    </lineage>
</organism>
<dbReference type="PATRIC" id="fig|28037.213.peg.1089"/>
<feature type="compositionally biased region" description="Polar residues" evidence="6">
    <location>
        <begin position="38"/>
        <end position="50"/>
    </location>
</feature>
<feature type="transmembrane region" description="Helical" evidence="7">
    <location>
        <begin position="223"/>
        <end position="241"/>
    </location>
</feature>
<reference evidence="9 10" key="1">
    <citation type="submission" date="2015-02" db="EMBL/GenBank/DDBJ databases">
        <title>Evolution of amylase-binding proteins of oral streptococcal species.</title>
        <authorList>
            <person name="Haase E.M."/>
        </authorList>
    </citation>
    <scope>NUCLEOTIDE SEQUENCE [LARGE SCALE GENOMIC DNA]</scope>
    <source>
        <strain evidence="9 10">SK137</strain>
    </source>
</reference>
<evidence type="ECO:0000256" key="5">
    <source>
        <dbReference type="SAM" id="Coils"/>
    </source>
</evidence>
<evidence type="ECO:0000313" key="10">
    <source>
        <dbReference type="Proteomes" id="UP000033415"/>
    </source>
</evidence>
<name>A0A0F2DTG1_STRMT</name>
<feature type="coiled-coil region" evidence="5">
    <location>
        <begin position="74"/>
        <end position="120"/>
    </location>
</feature>
<evidence type="ECO:0000256" key="3">
    <source>
        <dbReference type="ARBA" id="ARBA00022729"/>
    </source>
</evidence>
<comment type="caution">
    <text evidence="9">The sequence shown here is derived from an EMBL/GenBank/DDBJ whole genome shotgun (WGS) entry which is preliminary data.</text>
</comment>
<dbReference type="EMBL" id="JYGQ01000001">
    <property type="protein sequence ID" value="KJQ73509.1"/>
    <property type="molecule type" value="Genomic_DNA"/>
</dbReference>
<feature type="compositionally biased region" description="Low complexity" evidence="6">
    <location>
        <begin position="54"/>
        <end position="64"/>
    </location>
</feature>
<keyword evidence="3" id="KW-0732">Signal</keyword>
<proteinExistence type="predicted"/>
<keyword evidence="4" id="KW-0572">Peptidoglycan-anchor</keyword>
<sequence length="255" mass="26752">MKAKNDAIDANNDLTAEEKAQAKEDAKAKADAAKQAIDNATTNDAVTQAKNAGVTSVDSVTPTPTAKPAAKQVIDDALKAKNDAIDANNDLTAEEKAQAKEDAKAKADAVKAAIDNATTNSEVDQSKSTGIEEVNSVNPIAQIRPAVGASAGVHVNSANPTSKEKPQEKQAIDQVLKTDEAKAKVKDSVAFPISQLENENQQVATNQRVVARELPNTGTTESITAMVAAAASAILGFGLIARRRKEDEEDKLENQ</sequence>
<evidence type="ECO:0000256" key="6">
    <source>
        <dbReference type="SAM" id="MobiDB-lite"/>
    </source>
</evidence>
<gene>
    <name evidence="9" type="ORF">TZ91_01118</name>
</gene>
<keyword evidence="1" id="KW-0134">Cell wall</keyword>
<evidence type="ECO:0000256" key="4">
    <source>
        <dbReference type="ARBA" id="ARBA00023088"/>
    </source>
</evidence>
<dbReference type="PROSITE" id="PS50847">
    <property type="entry name" value="GRAM_POS_ANCHORING"/>
    <property type="match status" value="1"/>
</dbReference>
<accession>A0A0F2DTG1</accession>
<evidence type="ECO:0000256" key="2">
    <source>
        <dbReference type="ARBA" id="ARBA00022525"/>
    </source>
</evidence>
<keyword evidence="2" id="KW-0964">Secreted</keyword>
<dbReference type="Pfam" id="PF00746">
    <property type="entry name" value="Gram_pos_anchor"/>
    <property type="match status" value="1"/>
</dbReference>
<feature type="compositionally biased region" description="Basic and acidic residues" evidence="6">
    <location>
        <begin position="16"/>
        <end position="32"/>
    </location>
</feature>
<keyword evidence="7" id="KW-0472">Membrane</keyword>
<dbReference type="Pfam" id="PF07564">
    <property type="entry name" value="DUF1542"/>
    <property type="match status" value="2"/>
</dbReference>
<protein>
    <submittedName>
        <fullName evidence="9">Gram positive anchor</fullName>
    </submittedName>
</protein>
<dbReference type="AlphaFoldDB" id="A0A0F2DTG1"/>
<dbReference type="NCBIfam" id="TIGR01167">
    <property type="entry name" value="LPXTG_anchor"/>
    <property type="match status" value="1"/>
</dbReference>
<evidence type="ECO:0000256" key="1">
    <source>
        <dbReference type="ARBA" id="ARBA00022512"/>
    </source>
</evidence>
<keyword evidence="5" id="KW-0175">Coiled coil</keyword>
<evidence type="ECO:0000256" key="7">
    <source>
        <dbReference type="SAM" id="Phobius"/>
    </source>
</evidence>
<feature type="region of interest" description="Disordered" evidence="6">
    <location>
        <begin position="1"/>
        <end position="69"/>
    </location>
</feature>
<evidence type="ECO:0000259" key="8">
    <source>
        <dbReference type="PROSITE" id="PS50847"/>
    </source>
</evidence>
<keyword evidence="7" id="KW-1133">Transmembrane helix</keyword>
<dbReference type="InterPro" id="IPR019931">
    <property type="entry name" value="LPXTG_anchor"/>
</dbReference>
<evidence type="ECO:0000313" key="9">
    <source>
        <dbReference type="EMBL" id="KJQ73509.1"/>
    </source>
</evidence>
<keyword evidence="7" id="KW-0812">Transmembrane</keyword>
<feature type="domain" description="Gram-positive cocci surface proteins LPxTG" evidence="8">
    <location>
        <begin position="214"/>
        <end position="252"/>
    </location>
</feature>